<keyword evidence="3" id="KW-1185">Reference proteome</keyword>
<name>A0ABR1QM23_9PEZI</name>
<evidence type="ECO:0000313" key="3">
    <source>
        <dbReference type="Proteomes" id="UP001391051"/>
    </source>
</evidence>
<dbReference type="RefSeq" id="XP_066703104.1">
    <property type="nucleotide sequence ID" value="XM_066840477.1"/>
</dbReference>
<sequence length="195" mass="20537">MDWHDSSITNPPPKPNPTVDHPSEPRGEVDDLDDPYDVVFPQFPLPTASQMIGGRVQRPGGLLVIGEDGPTAGTVAISKGLGAAGRGSLLPAFANTTTTISTLHKSPSPTMTGLAASFLLSCYKSPADPQKAYRYAGSCWAAGDGGSPFDECTHNLFAVADRSNIEDHFIISLAKDAVHVLVVCASGHARREAQK</sequence>
<evidence type="ECO:0000313" key="2">
    <source>
        <dbReference type="EMBL" id="KAK7959401.1"/>
    </source>
</evidence>
<comment type="caution">
    <text evidence="2">The sequence shown here is derived from an EMBL/GenBank/DDBJ whole genome shotgun (WGS) entry which is preliminary data.</text>
</comment>
<dbReference type="EMBL" id="JAQQWE010000003">
    <property type="protein sequence ID" value="KAK7959401.1"/>
    <property type="molecule type" value="Genomic_DNA"/>
</dbReference>
<evidence type="ECO:0000256" key="1">
    <source>
        <dbReference type="SAM" id="MobiDB-lite"/>
    </source>
</evidence>
<protein>
    <submittedName>
        <fullName evidence="2">Uncharacterized protein</fullName>
    </submittedName>
</protein>
<reference evidence="2 3" key="1">
    <citation type="submission" date="2023-01" db="EMBL/GenBank/DDBJ databases">
        <title>Analysis of 21 Apiospora genomes using comparative genomics revels a genus with tremendous synthesis potential of carbohydrate active enzymes and secondary metabolites.</title>
        <authorList>
            <person name="Sorensen T."/>
        </authorList>
    </citation>
    <scope>NUCLEOTIDE SEQUENCE [LARGE SCALE GENOMIC DNA]</scope>
    <source>
        <strain evidence="2 3">CBS 24483</strain>
    </source>
</reference>
<organism evidence="2 3">
    <name type="scientific">Apiospora aurea</name>
    <dbReference type="NCBI Taxonomy" id="335848"/>
    <lineage>
        <taxon>Eukaryota</taxon>
        <taxon>Fungi</taxon>
        <taxon>Dikarya</taxon>
        <taxon>Ascomycota</taxon>
        <taxon>Pezizomycotina</taxon>
        <taxon>Sordariomycetes</taxon>
        <taxon>Xylariomycetidae</taxon>
        <taxon>Amphisphaeriales</taxon>
        <taxon>Apiosporaceae</taxon>
        <taxon>Apiospora</taxon>
    </lineage>
</organism>
<gene>
    <name evidence="2" type="ORF">PG986_004255</name>
</gene>
<feature type="region of interest" description="Disordered" evidence="1">
    <location>
        <begin position="1"/>
        <end position="35"/>
    </location>
</feature>
<accession>A0ABR1QM23</accession>
<dbReference type="GeneID" id="92073539"/>
<proteinExistence type="predicted"/>
<dbReference type="Proteomes" id="UP001391051">
    <property type="component" value="Unassembled WGS sequence"/>
</dbReference>